<dbReference type="EMBL" id="JBHULR010000001">
    <property type="protein sequence ID" value="MFD2546176.1"/>
    <property type="molecule type" value="Genomic_DNA"/>
</dbReference>
<proteinExistence type="predicted"/>
<comment type="caution">
    <text evidence="1">The sequence shown here is derived from an EMBL/GenBank/DDBJ whole genome shotgun (WGS) entry which is preliminary data.</text>
</comment>
<dbReference type="RefSeq" id="WP_380899710.1">
    <property type="nucleotide sequence ID" value="NZ_JBHUEG010000002.1"/>
</dbReference>
<dbReference type="Proteomes" id="UP001597545">
    <property type="component" value="Unassembled WGS sequence"/>
</dbReference>
<accession>A0ABW5KB67</accession>
<sequence length="141" mass="15362">MKAPCIKLLSVFVAICGYCCIEDTYGAGGKSNKIDPPKNDLIIIYQHGKVVKVEGMNNEKKLITNGDETLQIAGSHNVIYAIGGLKSISISGINNEIYVDRIHNVKIEGTNNLVHYKLANGKAGKPVINLKGERNDVIKVR</sequence>
<evidence type="ECO:0000313" key="1">
    <source>
        <dbReference type="EMBL" id="MFD2546176.1"/>
    </source>
</evidence>
<protein>
    <submittedName>
        <fullName evidence="1">DUF3060 domain-containing protein</fullName>
    </submittedName>
</protein>
<dbReference type="Pfam" id="PF11259">
    <property type="entry name" value="DUF3060"/>
    <property type="match status" value="1"/>
</dbReference>
<reference evidence="2" key="1">
    <citation type="journal article" date="2019" name="Int. J. Syst. Evol. Microbiol.">
        <title>The Global Catalogue of Microorganisms (GCM) 10K type strain sequencing project: providing services to taxonomists for standard genome sequencing and annotation.</title>
        <authorList>
            <consortium name="The Broad Institute Genomics Platform"/>
            <consortium name="The Broad Institute Genome Sequencing Center for Infectious Disease"/>
            <person name="Wu L."/>
            <person name="Ma J."/>
        </authorList>
    </citation>
    <scope>NUCLEOTIDE SEQUENCE [LARGE SCALE GENOMIC DNA]</scope>
    <source>
        <strain evidence="2">KCTC 42662</strain>
    </source>
</reference>
<organism evidence="1 2">
    <name type="scientific">Sphingobacterium suaedae</name>
    <dbReference type="NCBI Taxonomy" id="1686402"/>
    <lineage>
        <taxon>Bacteria</taxon>
        <taxon>Pseudomonadati</taxon>
        <taxon>Bacteroidota</taxon>
        <taxon>Sphingobacteriia</taxon>
        <taxon>Sphingobacteriales</taxon>
        <taxon>Sphingobacteriaceae</taxon>
        <taxon>Sphingobacterium</taxon>
    </lineage>
</organism>
<gene>
    <name evidence="1" type="ORF">ACFSR5_00810</name>
</gene>
<name>A0ABW5KB67_9SPHI</name>
<keyword evidence="2" id="KW-1185">Reference proteome</keyword>
<dbReference type="InterPro" id="IPR021417">
    <property type="entry name" value="DUF3060"/>
</dbReference>
<evidence type="ECO:0000313" key="2">
    <source>
        <dbReference type="Proteomes" id="UP001597545"/>
    </source>
</evidence>